<proteinExistence type="inferred from homology"/>
<dbReference type="GO" id="GO:0050992">
    <property type="term" value="P:dimethylallyl diphosphate biosynthetic process"/>
    <property type="evidence" value="ECO:0007669"/>
    <property type="project" value="UniProtKB-UniPathway"/>
</dbReference>
<dbReference type="PROSITE" id="PS00444">
    <property type="entry name" value="POLYPRENYL_SYNTHASE_2"/>
    <property type="match status" value="1"/>
</dbReference>
<dbReference type="SFLD" id="SFLDG01017">
    <property type="entry name" value="Polyprenyl_Transferase_Like"/>
    <property type="match status" value="1"/>
</dbReference>
<keyword evidence="7" id="KW-0479">Metal-binding</keyword>
<comment type="cofactor">
    <cofactor evidence="1">
        <name>Mg(2+)</name>
        <dbReference type="ChEBI" id="CHEBI:18420"/>
    </cofactor>
</comment>
<dbReference type="UniPathway" id="UPA00059">
    <property type="reaction ID" value="UER00104"/>
</dbReference>
<dbReference type="HAMAP" id="MF_00202">
    <property type="entry name" value="Idi"/>
    <property type="match status" value="1"/>
</dbReference>
<feature type="domain" description="Nudix hydrolase" evidence="14">
    <location>
        <begin position="48"/>
        <end position="198"/>
    </location>
</feature>
<keyword evidence="10" id="KW-0443">Lipid metabolism</keyword>
<dbReference type="PROSITE" id="PS00723">
    <property type="entry name" value="POLYPRENYL_SYNTHASE_1"/>
    <property type="match status" value="1"/>
</dbReference>
<sequence>MSENSPFLGDEYDDSQSEMMNEMVILVDENDLQIGSMSKVDSHVGEGTLHRAFSVLLFNSSQEMLIQKRADTKITFPSVWANSCCSHPLDIEGETEMDDDLGVKRAAIRKMEQELGITAEQLPIDDFHLITRMHYRARADEKWIEHELDHILLIQADVELKINPNEISEIRWVNQSQIDDLIANSPKNGEIIAPWFNEIYSRFASQWWGHLDEVSSLQDNVVHHIGDVSTSGEASLLDALKGHTTEVESRIIAALEKSNHERLKKAMMHLIEGGGKRLRAILPWLVADACGGSSDSLYDLGAAIEIIHNFTLVHDDIMDNDELRRGREAVHIAYDMPTAINAGDAMLAVSFELLSEAEEISSENFRSLVSIIGKMVRKVSEGQQLDMDFENRDFVSEEEYLAMISGKTAAMFTTCARTGAILSGATSDVIENLANWGENLGLCFQLMDDLIDATGDSETLGKPACSDVVEGKRTLIAIHALGLEPSNLPTFHDVFASRNEDTHRDTLDEVLRELQASGSIDYAKDRAMGFHQQAHSCLDKLPDSPALSILRQLTDWQLIRIS</sequence>
<keyword evidence="11" id="KW-0464">Manganese</keyword>
<keyword evidence="5" id="KW-0963">Cytoplasm</keyword>
<dbReference type="GO" id="GO:0006694">
    <property type="term" value="P:steroid biosynthetic process"/>
    <property type="evidence" value="ECO:0007669"/>
    <property type="project" value="UniProtKB-KW"/>
</dbReference>
<dbReference type="NCBIfam" id="NF002995">
    <property type="entry name" value="PRK03759.1"/>
    <property type="match status" value="1"/>
</dbReference>
<dbReference type="InterPro" id="IPR033749">
    <property type="entry name" value="Polyprenyl_synt_CS"/>
</dbReference>
<evidence type="ECO:0000256" key="10">
    <source>
        <dbReference type="ARBA" id="ARBA00023098"/>
    </source>
</evidence>
<name>A0A075HT93_9EURY</name>
<dbReference type="GO" id="GO:0004452">
    <property type="term" value="F:isopentenyl-diphosphate delta-isomerase activity"/>
    <property type="evidence" value="ECO:0007669"/>
    <property type="project" value="UniProtKB-EC"/>
</dbReference>
<evidence type="ECO:0000256" key="11">
    <source>
        <dbReference type="ARBA" id="ARBA00023211"/>
    </source>
</evidence>
<dbReference type="GO" id="GO:0004659">
    <property type="term" value="F:prenyltransferase activity"/>
    <property type="evidence" value="ECO:0007669"/>
    <property type="project" value="InterPro"/>
</dbReference>
<comment type="similarity">
    <text evidence="3">Belongs to the IPP isomerase type 1 family.</text>
</comment>
<dbReference type="InterPro" id="IPR011876">
    <property type="entry name" value="IsopentenylPP_isomerase_typ1"/>
</dbReference>
<dbReference type="Gene3D" id="3.90.79.10">
    <property type="entry name" value="Nucleoside Triphosphate Pyrophosphohydrolase"/>
    <property type="match status" value="1"/>
</dbReference>
<dbReference type="GO" id="GO:0009240">
    <property type="term" value="P:isopentenyl diphosphate biosynthetic process"/>
    <property type="evidence" value="ECO:0007669"/>
    <property type="project" value="TreeGrafter"/>
</dbReference>
<dbReference type="PANTHER" id="PTHR10885">
    <property type="entry name" value="ISOPENTENYL-DIPHOSPHATE DELTA-ISOMERASE"/>
    <property type="match status" value="1"/>
</dbReference>
<evidence type="ECO:0000256" key="9">
    <source>
        <dbReference type="ARBA" id="ARBA00022955"/>
    </source>
</evidence>
<dbReference type="SFLD" id="SFLDS00005">
    <property type="entry name" value="Isoprenoid_Synthase_Type_I"/>
    <property type="match status" value="1"/>
</dbReference>
<keyword evidence="6" id="KW-0444">Lipid biosynthesis</keyword>
<evidence type="ECO:0000256" key="4">
    <source>
        <dbReference type="ARBA" id="ARBA00012057"/>
    </source>
</evidence>
<accession>A0A075HT93</accession>
<keyword evidence="13 15" id="KW-0413">Isomerase</keyword>
<dbReference type="PANTHER" id="PTHR10885:SF0">
    <property type="entry name" value="ISOPENTENYL-DIPHOSPHATE DELTA-ISOMERASE"/>
    <property type="match status" value="1"/>
</dbReference>
<evidence type="ECO:0000256" key="5">
    <source>
        <dbReference type="ARBA" id="ARBA00022490"/>
    </source>
</evidence>
<evidence type="ECO:0000313" key="15">
    <source>
        <dbReference type="EMBL" id="AIF18994.1"/>
    </source>
</evidence>
<protein>
    <recommendedName>
        <fullName evidence="4">isopentenyl-diphosphate Delta-isomerase</fullName>
        <ecNumber evidence="4">5.3.3.2</ecNumber>
    </recommendedName>
</protein>
<dbReference type="InterPro" id="IPR015797">
    <property type="entry name" value="NUDIX_hydrolase-like_dom_sf"/>
</dbReference>
<evidence type="ECO:0000256" key="6">
    <source>
        <dbReference type="ARBA" id="ARBA00022516"/>
    </source>
</evidence>
<evidence type="ECO:0000256" key="8">
    <source>
        <dbReference type="ARBA" id="ARBA00022842"/>
    </source>
</evidence>
<dbReference type="Pfam" id="PF00348">
    <property type="entry name" value="polyprenyl_synt"/>
    <property type="match status" value="1"/>
</dbReference>
<dbReference type="InterPro" id="IPR056375">
    <property type="entry name" value="Idi_bact"/>
</dbReference>
<dbReference type="GO" id="GO:0005737">
    <property type="term" value="C:cytoplasm"/>
    <property type="evidence" value="ECO:0007669"/>
    <property type="project" value="TreeGrafter"/>
</dbReference>
<evidence type="ECO:0000259" key="14">
    <source>
        <dbReference type="PROSITE" id="PS51462"/>
    </source>
</evidence>
<dbReference type="EMBL" id="KF901126">
    <property type="protein sequence ID" value="AIF18994.1"/>
    <property type="molecule type" value="Genomic_DNA"/>
</dbReference>
<evidence type="ECO:0000256" key="12">
    <source>
        <dbReference type="ARBA" id="ARBA00023229"/>
    </source>
</evidence>
<dbReference type="NCBIfam" id="TIGR02150">
    <property type="entry name" value="IPP_isom_1"/>
    <property type="match status" value="1"/>
</dbReference>
<keyword evidence="8" id="KW-0460">Magnesium</keyword>
<comment type="pathway">
    <text evidence="2">Isoprenoid biosynthesis; dimethylallyl diphosphate biosynthesis; dimethylallyl diphosphate from isopentenyl diphosphate: step 1/1.</text>
</comment>
<organism evidence="15">
    <name type="scientific">uncultured marine group II/III euryarchaeote KM3_85_C06</name>
    <dbReference type="NCBI Taxonomy" id="1456526"/>
    <lineage>
        <taxon>Archaea</taxon>
        <taxon>Methanobacteriati</taxon>
        <taxon>Methanobacteriota</taxon>
        <taxon>environmental samples</taxon>
    </lineage>
</organism>
<evidence type="ECO:0000256" key="13">
    <source>
        <dbReference type="ARBA" id="ARBA00023235"/>
    </source>
</evidence>
<dbReference type="EC" id="5.3.3.2" evidence="4"/>
<evidence type="ECO:0000256" key="3">
    <source>
        <dbReference type="ARBA" id="ARBA00007579"/>
    </source>
</evidence>
<dbReference type="SUPFAM" id="SSF55811">
    <property type="entry name" value="Nudix"/>
    <property type="match status" value="1"/>
</dbReference>
<dbReference type="PROSITE" id="PS51462">
    <property type="entry name" value="NUDIX"/>
    <property type="match status" value="1"/>
</dbReference>
<dbReference type="InterPro" id="IPR000092">
    <property type="entry name" value="Polyprenyl_synt"/>
</dbReference>
<keyword evidence="9" id="KW-0752">Steroid biosynthesis</keyword>
<dbReference type="CDD" id="cd00685">
    <property type="entry name" value="Trans_IPPS_HT"/>
    <property type="match status" value="1"/>
</dbReference>
<gene>
    <name evidence="15" type="primary">IDI</name>
    <name evidence="15" type="synonym">idi</name>
</gene>
<dbReference type="Pfam" id="PF00293">
    <property type="entry name" value="NUDIX"/>
    <property type="match status" value="1"/>
</dbReference>
<dbReference type="FunFam" id="3.90.79.10:FF:000012">
    <property type="entry name" value="Isopentenyl-diphosphate Delta-isomerase 1"/>
    <property type="match status" value="1"/>
</dbReference>
<dbReference type="InterPro" id="IPR008949">
    <property type="entry name" value="Isoprenoid_synthase_dom_sf"/>
</dbReference>
<dbReference type="CDD" id="cd02885">
    <property type="entry name" value="NUDIX_IPP_Isomerase"/>
    <property type="match status" value="1"/>
</dbReference>
<dbReference type="InterPro" id="IPR000086">
    <property type="entry name" value="NUDIX_hydrolase_dom"/>
</dbReference>
<evidence type="ECO:0000256" key="1">
    <source>
        <dbReference type="ARBA" id="ARBA00001946"/>
    </source>
</evidence>
<dbReference type="GO" id="GO:0046872">
    <property type="term" value="F:metal ion binding"/>
    <property type="evidence" value="ECO:0007669"/>
    <property type="project" value="UniProtKB-KW"/>
</dbReference>
<dbReference type="SUPFAM" id="SSF48576">
    <property type="entry name" value="Terpenoid synthases"/>
    <property type="match status" value="1"/>
</dbReference>
<evidence type="ECO:0000256" key="7">
    <source>
        <dbReference type="ARBA" id="ARBA00022723"/>
    </source>
</evidence>
<evidence type="ECO:0000256" key="2">
    <source>
        <dbReference type="ARBA" id="ARBA00004826"/>
    </source>
</evidence>
<keyword evidence="12" id="KW-0414">Isoprene biosynthesis</keyword>
<dbReference type="AlphaFoldDB" id="A0A075HT93"/>
<reference evidence="15" key="1">
    <citation type="journal article" date="2014" name="Genome Biol. Evol.">
        <title>Pangenome evidence for extensive interdomain horizontal transfer affecting lineage core and shell genes in uncultured planktonic thaumarchaeota and euryarchaeota.</title>
        <authorList>
            <person name="Deschamps P."/>
            <person name="Zivanovic Y."/>
            <person name="Moreira D."/>
            <person name="Rodriguez-Valera F."/>
            <person name="Lopez-Garcia P."/>
        </authorList>
    </citation>
    <scope>NUCLEOTIDE SEQUENCE</scope>
</reference>
<dbReference type="Gene3D" id="1.10.600.10">
    <property type="entry name" value="Farnesyl Diphosphate Synthase"/>
    <property type="match status" value="1"/>
</dbReference>